<comment type="caution">
    <text evidence="2">The sequence shown here is derived from an EMBL/GenBank/DDBJ whole genome shotgun (WGS) entry which is preliminary data.</text>
</comment>
<name>A0A8J7QEH2_9BACT</name>
<proteinExistence type="predicted"/>
<feature type="chain" id="PRO_5035232822" evidence="1">
    <location>
        <begin position="38"/>
        <end position="198"/>
    </location>
</feature>
<accession>A0A8J7QEH2</accession>
<keyword evidence="1" id="KW-0732">Signal</keyword>
<dbReference type="RefSeq" id="WP_207862736.1">
    <property type="nucleotide sequence ID" value="NZ_JAFREP010000042.1"/>
</dbReference>
<dbReference type="EMBL" id="JAFREP010000042">
    <property type="protein sequence ID" value="MBO1322764.1"/>
    <property type="molecule type" value="Genomic_DNA"/>
</dbReference>
<sequence length="198" mass="22467">MKQATNRTRSGCRRRGNVVRCSLLCLMLFGGLIHGWAQDPSQEEFVKTAYKIKASMLYRFVKYVEWPSEFGDLSELTIGIVGDDPFQGAFEPVENSRYLGKTLRIHRFGSYHADLDFTRCQVLFISVSERANINTILTKTRGKMILIVTEGAEAPVITGMVNFRIQGDQVLYELNPANAAANRLRFTTSMLKYAHVIY</sequence>
<reference evidence="2" key="1">
    <citation type="submission" date="2021-03" db="EMBL/GenBank/DDBJ databases">
        <authorList>
            <person name="Wang G."/>
        </authorList>
    </citation>
    <scope>NUCLEOTIDE SEQUENCE</scope>
    <source>
        <strain evidence="2">KCTC 12899</strain>
    </source>
</reference>
<dbReference type="Pfam" id="PF13689">
    <property type="entry name" value="DUF4154"/>
    <property type="match status" value="1"/>
</dbReference>
<organism evidence="2 3">
    <name type="scientific">Acanthopleuribacter pedis</name>
    <dbReference type="NCBI Taxonomy" id="442870"/>
    <lineage>
        <taxon>Bacteria</taxon>
        <taxon>Pseudomonadati</taxon>
        <taxon>Acidobacteriota</taxon>
        <taxon>Holophagae</taxon>
        <taxon>Acanthopleuribacterales</taxon>
        <taxon>Acanthopleuribacteraceae</taxon>
        <taxon>Acanthopleuribacter</taxon>
    </lineage>
</organism>
<evidence type="ECO:0000313" key="2">
    <source>
        <dbReference type="EMBL" id="MBO1322764.1"/>
    </source>
</evidence>
<evidence type="ECO:0000313" key="3">
    <source>
        <dbReference type="Proteomes" id="UP000664417"/>
    </source>
</evidence>
<dbReference type="InterPro" id="IPR025293">
    <property type="entry name" value="YfiR/HmsC-like"/>
</dbReference>
<protein>
    <submittedName>
        <fullName evidence="2">YfiR family protein</fullName>
    </submittedName>
</protein>
<evidence type="ECO:0000256" key="1">
    <source>
        <dbReference type="SAM" id="SignalP"/>
    </source>
</evidence>
<dbReference type="Proteomes" id="UP000664417">
    <property type="component" value="Unassembled WGS sequence"/>
</dbReference>
<feature type="signal peptide" evidence="1">
    <location>
        <begin position="1"/>
        <end position="37"/>
    </location>
</feature>
<keyword evidence="3" id="KW-1185">Reference proteome</keyword>
<dbReference type="AlphaFoldDB" id="A0A8J7QEH2"/>
<gene>
    <name evidence="2" type="ORF">J3U88_30105</name>
</gene>